<comment type="caution">
    <text evidence="5">The sequence shown here is derived from an EMBL/GenBank/DDBJ whole genome shotgun (WGS) entry which is preliminary data.</text>
</comment>
<sequence length="428" mass="44456">MVELGNAVKGNVEYTFGLSGNGSNPADLSDIESVTLTNENGAALTGVNLTDNGDGTYTVTLNGSVTNFNVVVQTMQDSVFEGDEGFKLDVSTDITLATTGNDTTGIATISDGDFDNVIIEGVGGINSVYMSNGYVTSSHGHTTPNGATPSVTINGELKPGANNPVIDGNDYISTGGDNDHVEGGLGNDTIYLGSGSSWQQQNIPPQGVDASLFVTYEDSQLFQGGNEDNTLQHFTSPSWADAAHGGQGNDSIFGEADVDLISGGSGNDYLDGGEDDDFLRGGSGDDTIIGGSGDDIMRGDAGNDTFVFSMDDVIASLLSTDIIVKFDNDNSDNEVDTLDLGNLVNYTADEESPSDISAEFAGDTLTLNFDTDNDGDIDQSIVLEGVNGDISQGIVINTLINGKEATLTVTDSDTTAQTAPEIKLDFID</sequence>
<dbReference type="Gene3D" id="2.150.10.10">
    <property type="entry name" value="Serralysin-like metalloprotease, C-terminal"/>
    <property type="match status" value="1"/>
</dbReference>
<dbReference type="Gene3D" id="2.60.40.2030">
    <property type="match status" value="1"/>
</dbReference>
<reference evidence="5 6" key="1">
    <citation type="submission" date="2017-10" db="EMBL/GenBank/DDBJ databases">
        <title>Nyctiphanis sp. nov., isolated from the stomach of the euphausiid Nyctiphanes simplex (Hansen, 1911) in the Gulf of California.</title>
        <authorList>
            <person name="Gomez-Gil B."/>
            <person name="Aguilar-Mendez M."/>
            <person name="Lopez-Cortes A."/>
            <person name="Gomez-Gutierrez J."/>
            <person name="Roque A."/>
            <person name="Lang E."/>
            <person name="Gonzalez-Castillo A."/>
        </authorList>
    </citation>
    <scope>NUCLEOTIDE SEQUENCE [LARGE SCALE GENOMIC DNA]</scope>
    <source>
        <strain evidence="5 6">CAIM 600</strain>
    </source>
</reference>
<dbReference type="SUPFAM" id="SSF51120">
    <property type="entry name" value="beta-Roll"/>
    <property type="match status" value="1"/>
</dbReference>
<dbReference type="PROSITE" id="PS00330">
    <property type="entry name" value="HEMOLYSIN_CALCIUM"/>
    <property type="match status" value="1"/>
</dbReference>
<organism evidence="5 6">
    <name type="scientific">Veronia nyctiphanis</name>
    <dbReference type="NCBI Taxonomy" id="1278244"/>
    <lineage>
        <taxon>Bacteria</taxon>
        <taxon>Pseudomonadati</taxon>
        <taxon>Pseudomonadota</taxon>
        <taxon>Gammaproteobacteria</taxon>
        <taxon>Vibrionales</taxon>
        <taxon>Vibrionaceae</taxon>
        <taxon>Veronia</taxon>
    </lineage>
</organism>
<dbReference type="InterPro" id="IPR038081">
    <property type="entry name" value="CalX-like_sf"/>
</dbReference>
<dbReference type="PRINTS" id="PR00313">
    <property type="entry name" value="CABNDNGRPT"/>
</dbReference>
<feature type="region of interest" description="Disordered" evidence="4">
    <location>
        <begin position="264"/>
        <end position="284"/>
    </location>
</feature>
<evidence type="ECO:0000256" key="1">
    <source>
        <dbReference type="ARBA" id="ARBA00004613"/>
    </source>
</evidence>
<dbReference type="OrthoDB" id="5904351at2"/>
<dbReference type="Proteomes" id="UP000290287">
    <property type="component" value="Unassembled WGS sequence"/>
</dbReference>
<evidence type="ECO:0000256" key="3">
    <source>
        <dbReference type="ARBA" id="ARBA00022837"/>
    </source>
</evidence>
<dbReference type="EMBL" id="PEIB01000006">
    <property type="protein sequence ID" value="RXJ73824.1"/>
    <property type="molecule type" value="Genomic_DNA"/>
</dbReference>
<dbReference type="SUPFAM" id="SSF141072">
    <property type="entry name" value="CalX-like"/>
    <property type="match status" value="1"/>
</dbReference>
<dbReference type="GO" id="GO:0005509">
    <property type="term" value="F:calcium ion binding"/>
    <property type="evidence" value="ECO:0007669"/>
    <property type="project" value="InterPro"/>
</dbReference>
<keyword evidence="3" id="KW-0106">Calcium</keyword>
<accession>A0A4Q0YUI6</accession>
<dbReference type="AlphaFoldDB" id="A0A4Q0YUI6"/>
<dbReference type="PANTHER" id="PTHR38340:SF1">
    <property type="entry name" value="S-LAYER PROTEIN"/>
    <property type="match status" value="1"/>
</dbReference>
<keyword evidence="2" id="KW-0964">Secreted</keyword>
<dbReference type="InterPro" id="IPR018511">
    <property type="entry name" value="Hemolysin-typ_Ca-bd_CS"/>
</dbReference>
<dbReference type="InterPro" id="IPR050557">
    <property type="entry name" value="RTX_toxin/Mannuronan_C5-epim"/>
</dbReference>
<dbReference type="Pfam" id="PF00353">
    <property type="entry name" value="HemolysinCabind"/>
    <property type="match status" value="3"/>
</dbReference>
<gene>
    <name evidence="5" type="ORF">CS022_07465</name>
</gene>
<comment type="subcellular location">
    <subcellularLocation>
        <location evidence="1">Secreted</location>
    </subcellularLocation>
</comment>
<evidence type="ECO:0000313" key="6">
    <source>
        <dbReference type="Proteomes" id="UP000290287"/>
    </source>
</evidence>
<protein>
    <submittedName>
        <fullName evidence="5">Uncharacterized protein</fullName>
    </submittedName>
</protein>
<dbReference type="InterPro" id="IPR011049">
    <property type="entry name" value="Serralysin-like_metalloprot_C"/>
</dbReference>
<name>A0A4Q0YUI6_9GAMM</name>
<evidence type="ECO:0000256" key="4">
    <source>
        <dbReference type="SAM" id="MobiDB-lite"/>
    </source>
</evidence>
<dbReference type="GO" id="GO:0005576">
    <property type="term" value="C:extracellular region"/>
    <property type="evidence" value="ECO:0007669"/>
    <property type="project" value="UniProtKB-SubCell"/>
</dbReference>
<keyword evidence="6" id="KW-1185">Reference proteome</keyword>
<evidence type="ECO:0000256" key="2">
    <source>
        <dbReference type="ARBA" id="ARBA00022525"/>
    </source>
</evidence>
<dbReference type="RefSeq" id="WP_129121756.1">
    <property type="nucleotide sequence ID" value="NZ_PEIB01000006.1"/>
</dbReference>
<dbReference type="InterPro" id="IPR001343">
    <property type="entry name" value="Hemolysn_Ca-bd"/>
</dbReference>
<evidence type="ECO:0000313" key="5">
    <source>
        <dbReference type="EMBL" id="RXJ73824.1"/>
    </source>
</evidence>
<proteinExistence type="predicted"/>
<dbReference type="PANTHER" id="PTHR38340">
    <property type="entry name" value="S-LAYER PROTEIN"/>
    <property type="match status" value="1"/>
</dbReference>